<dbReference type="InterPro" id="IPR006683">
    <property type="entry name" value="Thioestr_dom"/>
</dbReference>
<dbReference type="Proteomes" id="UP000227088">
    <property type="component" value="Unassembled WGS sequence"/>
</dbReference>
<dbReference type="GO" id="GO:0052816">
    <property type="term" value="F:long-chain fatty acyl-CoA hydrolase activity"/>
    <property type="evidence" value="ECO:0007669"/>
    <property type="project" value="TreeGrafter"/>
</dbReference>
<dbReference type="SUPFAM" id="SSF54637">
    <property type="entry name" value="Thioesterase/thiol ester dehydrase-isomerase"/>
    <property type="match status" value="1"/>
</dbReference>
<evidence type="ECO:0000259" key="4">
    <source>
        <dbReference type="PROSITE" id="PS51770"/>
    </source>
</evidence>
<protein>
    <submittedName>
        <fullName evidence="5">Acyl-CoA thioesterase</fullName>
    </submittedName>
</protein>
<evidence type="ECO:0000256" key="2">
    <source>
        <dbReference type="ARBA" id="ARBA00022801"/>
    </source>
</evidence>
<dbReference type="PANTHER" id="PTHR11049:SF5">
    <property type="entry name" value="ACYL-COA THIOESTER HYDROLASE YCIA"/>
    <property type="match status" value="1"/>
</dbReference>
<dbReference type="PANTHER" id="PTHR11049">
    <property type="entry name" value="ACYL COENZYME A THIOESTER HYDROLASE"/>
    <property type="match status" value="1"/>
</dbReference>
<sequence length="115" mass="12797">MRLIPGRQDTNMHGGIPGGWVTARMDEAAESVASRIAHGRVANVSMDSMVFMSPIRVGAAVCVHTKLEDIGKSSIKINVEVWTRNLEEQERRKVVDATFVYVAIDEHGRIRNVPR</sequence>
<comment type="similarity">
    <text evidence="1">Belongs to the acyl coenzyme A hydrolase family.</text>
</comment>
<dbReference type="InterPro" id="IPR033120">
    <property type="entry name" value="HOTDOG_ACOT"/>
</dbReference>
<dbReference type="GO" id="GO:0005829">
    <property type="term" value="C:cytosol"/>
    <property type="evidence" value="ECO:0007669"/>
    <property type="project" value="TreeGrafter"/>
</dbReference>
<dbReference type="AlphaFoldDB" id="A0A1Y5HVU1"/>
<dbReference type="CDD" id="cd03442">
    <property type="entry name" value="BFIT_BACH"/>
    <property type="match status" value="1"/>
</dbReference>
<name>A0A1Y5HVU1_OLEAN</name>
<accession>A0A1Y5HVU1</accession>
<dbReference type="GO" id="GO:0006637">
    <property type="term" value="P:acyl-CoA metabolic process"/>
    <property type="evidence" value="ECO:0007669"/>
    <property type="project" value="TreeGrafter"/>
</dbReference>
<comment type="caution">
    <text evidence="5">The sequence shown here is derived from an EMBL/GenBank/DDBJ whole genome shotgun (WGS) entry which is preliminary data.</text>
</comment>
<dbReference type="InterPro" id="IPR040170">
    <property type="entry name" value="Cytosol_ACT"/>
</dbReference>
<feature type="domain" description="HotDog ACOT-type" evidence="4">
    <location>
        <begin position="1"/>
        <end position="107"/>
    </location>
</feature>
<dbReference type="PROSITE" id="PS51770">
    <property type="entry name" value="HOTDOG_ACOT"/>
    <property type="match status" value="1"/>
</dbReference>
<dbReference type="Gene3D" id="3.10.129.10">
    <property type="entry name" value="Hotdog Thioesterase"/>
    <property type="match status" value="1"/>
</dbReference>
<dbReference type="EMBL" id="MABE01000062">
    <property type="protein sequence ID" value="OUS41426.1"/>
    <property type="molecule type" value="Genomic_DNA"/>
</dbReference>
<evidence type="ECO:0000256" key="3">
    <source>
        <dbReference type="PROSITE-ProRule" id="PRU01106"/>
    </source>
</evidence>
<organism evidence="5 6">
    <name type="scientific">Oleispira antarctica</name>
    <dbReference type="NCBI Taxonomy" id="188908"/>
    <lineage>
        <taxon>Bacteria</taxon>
        <taxon>Pseudomonadati</taxon>
        <taxon>Pseudomonadota</taxon>
        <taxon>Gammaproteobacteria</taxon>
        <taxon>Oceanospirillales</taxon>
        <taxon>Oceanospirillaceae</taxon>
        <taxon>Oleispira</taxon>
    </lineage>
</organism>
<dbReference type="InterPro" id="IPR029069">
    <property type="entry name" value="HotDog_dom_sf"/>
</dbReference>
<evidence type="ECO:0000313" key="6">
    <source>
        <dbReference type="Proteomes" id="UP000227088"/>
    </source>
</evidence>
<proteinExistence type="inferred from homology"/>
<evidence type="ECO:0000256" key="1">
    <source>
        <dbReference type="ARBA" id="ARBA00010458"/>
    </source>
</evidence>
<gene>
    <name evidence="5" type="ORF">A9R00_00995</name>
</gene>
<keyword evidence="2 3" id="KW-0378">Hydrolase</keyword>
<dbReference type="GO" id="GO:0009062">
    <property type="term" value="P:fatty acid catabolic process"/>
    <property type="evidence" value="ECO:0007669"/>
    <property type="project" value="TreeGrafter"/>
</dbReference>
<dbReference type="Pfam" id="PF03061">
    <property type="entry name" value="4HBT"/>
    <property type="match status" value="1"/>
</dbReference>
<reference evidence="6" key="1">
    <citation type="journal article" date="2017" name="Proc. Natl. Acad. Sci. U.S.A.">
        <title>Simulation of Deepwater Horizon oil plume reveals substrate specialization within a complex community of hydrocarbon degraders.</title>
        <authorList>
            <person name="Hu P."/>
            <person name="Dubinsky E.A."/>
            <person name="Probst A.J."/>
            <person name="Wang J."/>
            <person name="Sieber C.M.K."/>
            <person name="Tom L.M."/>
            <person name="Gardinali P."/>
            <person name="Banfield J.F."/>
            <person name="Atlas R.M."/>
            <person name="Andersen G.L."/>
        </authorList>
    </citation>
    <scope>NUCLEOTIDE SEQUENCE [LARGE SCALE GENOMIC DNA]</scope>
</reference>
<evidence type="ECO:0000313" key="5">
    <source>
        <dbReference type="EMBL" id="OUS41426.1"/>
    </source>
</evidence>